<proteinExistence type="predicted"/>
<evidence type="ECO:0000259" key="1">
    <source>
        <dbReference type="Pfam" id="PF03886"/>
    </source>
</evidence>
<protein>
    <submittedName>
        <fullName evidence="2">Cholesterol transport system auxiliary component</fullName>
    </submittedName>
</protein>
<gene>
    <name evidence="2" type="ORF">EV679_2687</name>
</gene>
<dbReference type="Proteomes" id="UP000292039">
    <property type="component" value="Unassembled WGS sequence"/>
</dbReference>
<dbReference type="EMBL" id="SGWZ01000004">
    <property type="protein sequence ID" value="RZS67466.1"/>
    <property type="molecule type" value="Genomic_DNA"/>
</dbReference>
<dbReference type="SUPFAM" id="SSF159594">
    <property type="entry name" value="XCC0632-like"/>
    <property type="match status" value="1"/>
</dbReference>
<dbReference type="RefSeq" id="WP_130487473.1">
    <property type="nucleotide sequence ID" value="NZ_CBCSEB010000015.1"/>
</dbReference>
<sequence length="226" mass="24756">MSVILRGRVLAAAAVLASLGACSILPEPVVRTPYVLPMSQVQANAQLPQAGWNVRVVTPQAVRSLDSRQWWIVAPDASVSAYKDVLWAEPAPVMVRERLITAFIDARRFSGVSNELSGLPADFELESSLRAFQVLRKTDGGGTVYLRLDADLLHLDSRRVVADQVFEERVDVPDLGTETVVQAYGRATDALAADVLAWAIEAGNKNWQSPSTRVEPMLLRRLPAQQ</sequence>
<comment type="caution">
    <text evidence="2">The sequence shown here is derived from an EMBL/GenBank/DDBJ whole genome shotgun (WGS) entry which is preliminary data.</text>
</comment>
<evidence type="ECO:0000313" key="3">
    <source>
        <dbReference type="Proteomes" id="UP000292039"/>
    </source>
</evidence>
<accession>A0A4Q7MGX4</accession>
<name>A0A4Q7MGX4_9BURK</name>
<dbReference type="Pfam" id="PF03886">
    <property type="entry name" value="ABC_trans_aux"/>
    <property type="match status" value="1"/>
</dbReference>
<feature type="domain" description="ABC-type transport auxiliary lipoprotein component" evidence="1">
    <location>
        <begin position="34"/>
        <end position="195"/>
    </location>
</feature>
<dbReference type="Gene3D" id="3.40.50.10610">
    <property type="entry name" value="ABC-type transport auxiliary lipoprotein component"/>
    <property type="match status" value="1"/>
</dbReference>
<organism evidence="2 3">
    <name type="scientific">Kerstersia gyiorum</name>
    <dbReference type="NCBI Taxonomy" id="206506"/>
    <lineage>
        <taxon>Bacteria</taxon>
        <taxon>Pseudomonadati</taxon>
        <taxon>Pseudomonadota</taxon>
        <taxon>Betaproteobacteria</taxon>
        <taxon>Burkholderiales</taxon>
        <taxon>Alcaligenaceae</taxon>
        <taxon>Kerstersia</taxon>
    </lineage>
</organism>
<reference evidence="2 3" key="1">
    <citation type="submission" date="2019-02" db="EMBL/GenBank/DDBJ databases">
        <title>Genomic Encyclopedia of Type Strains, Phase IV (KMG-IV): sequencing the most valuable type-strain genomes for metagenomic binning, comparative biology and taxonomic classification.</title>
        <authorList>
            <person name="Goeker M."/>
        </authorList>
    </citation>
    <scope>NUCLEOTIDE SEQUENCE [LARGE SCALE GENOMIC DNA]</scope>
    <source>
        <strain evidence="2 3">DSM 16618</strain>
    </source>
</reference>
<dbReference type="PROSITE" id="PS51257">
    <property type="entry name" value="PROKAR_LIPOPROTEIN"/>
    <property type="match status" value="1"/>
</dbReference>
<dbReference type="InterPro" id="IPR005586">
    <property type="entry name" value="ABC_trans_aux"/>
</dbReference>
<dbReference type="AlphaFoldDB" id="A0A4Q7MGX4"/>
<evidence type="ECO:0000313" key="2">
    <source>
        <dbReference type="EMBL" id="RZS67466.1"/>
    </source>
</evidence>